<feature type="transmembrane region" description="Helical" evidence="1">
    <location>
        <begin position="518"/>
        <end position="536"/>
    </location>
</feature>
<feature type="transmembrane region" description="Helical" evidence="1">
    <location>
        <begin position="641"/>
        <end position="662"/>
    </location>
</feature>
<keyword evidence="1" id="KW-0812">Transmembrane</keyword>
<feature type="transmembrane region" description="Helical" evidence="1">
    <location>
        <begin position="1061"/>
        <end position="1081"/>
    </location>
</feature>
<feature type="transmembrane region" description="Helical" evidence="1">
    <location>
        <begin position="389"/>
        <end position="405"/>
    </location>
</feature>
<organism evidence="2 3">
    <name type="scientific">Pradoshia eiseniae</name>
    <dbReference type="NCBI Taxonomy" id="2064768"/>
    <lineage>
        <taxon>Bacteria</taxon>
        <taxon>Bacillati</taxon>
        <taxon>Bacillota</taxon>
        <taxon>Bacilli</taxon>
        <taxon>Bacillales</taxon>
        <taxon>Bacillaceae</taxon>
        <taxon>Pradoshia</taxon>
    </lineage>
</organism>
<feature type="transmembrane region" description="Helical" evidence="1">
    <location>
        <begin position="795"/>
        <end position="811"/>
    </location>
</feature>
<protein>
    <submittedName>
        <fullName evidence="2">Uncharacterized protein</fullName>
    </submittedName>
</protein>
<feature type="transmembrane region" description="Helical" evidence="1">
    <location>
        <begin position="594"/>
        <end position="611"/>
    </location>
</feature>
<feature type="transmembrane region" description="Helical" evidence="1">
    <location>
        <begin position="694"/>
        <end position="709"/>
    </location>
</feature>
<feature type="transmembrane region" description="Helical" evidence="1">
    <location>
        <begin position="816"/>
        <end position="835"/>
    </location>
</feature>
<comment type="caution">
    <text evidence="2">The sequence shown here is derived from an EMBL/GenBank/DDBJ whole genome shotgun (WGS) entry which is preliminary data.</text>
</comment>
<feature type="transmembrane region" description="Helical" evidence="1">
    <location>
        <begin position="955"/>
        <end position="976"/>
    </location>
</feature>
<dbReference type="Proteomes" id="UP000239663">
    <property type="component" value="Unassembled WGS sequence"/>
</dbReference>
<sequence length="1111" mass="128478">MERDDIFISHLRKLYRNGLITDKTFKHVYSAHEQFQAAAQEVHANSPAAQQPIKPLKSTAPVKPAKQKVPKSKEDLRERNITWSLIAGVIMLLFGGLMFATNNWSSYSPVIKTLWVVLICLFFYGIHLITNKVFKITKSSFSFLVLSNLFFPVIWISAGYFQLFGPWFAVEGGGRYIYGFAFSFLTTVLYMYFMRKHSSLLFTALVYAGITITAGFLIKSMVSSQDLFFLCMTLTNFLLLWGRRRITQWLNHALFTQHFNLYLQANLVLVSLFTIFIYESKTVNGISILLSSALYLLMSQYQNRKEYYYIFPILLIYGVYQTVDHLSHEATILLLGALGSVFAALIYYYRERASSEWETLYRYTGTAVTIIVFSYVSLDTIFIQNGNEFIIAIAYFLMFVTIIALTKDVRIIPVSAFGIVYFVLGCFSFGLALSDWMNLDITWPFLLISNLIMYGAVLFSPFAYIKKYKMLYYCGVHIIFPLLIIYAAIDDISFGIWLVTIIQSFLLYMERQSPFAKAVPFLLAVGWGTFFSEFRALEGKWIPFYLSIILWLTAYAAYRRLPNIRMLFDYLSGGFYVLGVLLCFTQAIIEPDGFLPVAFLAFGMLFFSHMAKVYRIQYLWIGAGAAFLFTYFAAIRSFDTGVLTSFLYLTGPILLAAGEHYLRKRIRAYPLFLYLALSSFLIVCLIIETAGLDIYWEYTLGAGLFYYAFRLVQMDWMKKMMLYLSMSFIPLTLLKWGLKAEWTLSALSFIPFITALIYFAYWILAKPETKKRLMYFIVLFMSFGLPSFFFVDEGYSIFFVLIYSGLLMFFIHQIRLYILLLWPMLSFILTWKWYVDIYLEGSIYLELAGALLAVLTLTTIGLTIFKYPFPSSRKWAKGEPIMDWYWIGSFIYVFAHPVPIDSDILMKVVPDLVITGLLYVQISRLESLHWRNILSTVTVISLLNPYYLLLNHLTLPSYVEVEAYLVPVIFILIYLEKKIWRENNTLRLIHKIGLVLAAVLIVYDAILENSLGEAITVGSLSLASAIYGFYKKRLWYFITGICIILLNVFLQTSPLWGNLPWWWYLFIGGGVLITIATVNEWKTKKNEQNGRKENLFQEFAKKIKLYLSGWN</sequence>
<dbReference type="RefSeq" id="WP_104849321.1">
    <property type="nucleotide sequence ID" value="NZ_PKOZ01000004.1"/>
</dbReference>
<evidence type="ECO:0000313" key="3">
    <source>
        <dbReference type="Proteomes" id="UP000239663"/>
    </source>
</evidence>
<evidence type="ECO:0000256" key="1">
    <source>
        <dbReference type="SAM" id="Phobius"/>
    </source>
</evidence>
<proteinExistence type="predicted"/>
<feature type="transmembrane region" description="Helical" evidence="1">
    <location>
        <begin position="669"/>
        <end position="688"/>
    </location>
</feature>
<keyword evidence="1" id="KW-1133">Transmembrane helix</keyword>
<feature type="transmembrane region" description="Helical" evidence="1">
    <location>
        <begin position="1012"/>
        <end position="1030"/>
    </location>
</feature>
<dbReference type="OrthoDB" id="1815069at2"/>
<feature type="transmembrane region" description="Helical" evidence="1">
    <location>
        <begin position="542"/>
        <end position="558"/>
    </location>
</feature>
<gene>
    <name evidence="2" type="ORF">CYL18_09815</name>
</gene>
<feature type="transmembrane region" description="Helical" evidence="1">
    <location>
        <begin position="618"/>
        <end position="635"/>
    </location>
</feature>
<feature type="transmembrane region" description="Helical" evidence="1">
    <location>
        <begin position="471"/>
        <end position="488"/>
    </location>
</feature>
<dbReference type="AlphaFoldDB" id="A0A2S7N0P0"/>
<feature type="transmembrane region" description="Helical" evidence="1">
    <location>
        <begin position="881"/>
        <end position="898"/>
    </location>
</feature>
<feature type="transmembrane region" description="Helical" evidence="1">
    <location>
        <begin position="412"/>
        <end position="433"/>
    </location>
</feature>
<keyword evidence="1" id="KW-0472">Membrane</keyword>
<feature type="transmembrane region" description="Helical" evidence="1">
    <location>
        <begin position="494"/>
        <end position="511"/>
    </location>
</feature>
<feature type="transmembrane region" description="Helical" evidence="1">
    <location>
        <begin position="988"/>
        <end position="1006"/>
    </location>
</feature>
<feature type="transmembrane region" description="Helical" evidence="1">
    <location>
        <begin position="1035"/>
        <end position="1055"/>
    </location>
</feature>
<keyword evidence="3" id="KW-1185">Reference proteome</keyword>
<reference evidence="2 3" key="1">
    <citation type="submission" date="2017-12" db="EMBL/GenBank/DDBJ databases">
        <title>Taxonomic description and draft genome of Pradoshia cofamensis Gen. nov., sp. nov., a thermotolerant bacillale isolated from anterior gut of earthworm Eisenia fetida.</title>
        <authorList>
            <person name="Saha T."/>
            <person name="Chakraborty R."/>
        </authorList>
    </citation>
    <scope>NUCLEOTIDE SEQUENCE [LARGE SCALE GENOMIC DNA]</scope>
    <source>
        <strain evidence="2 3">EAG3</strain>
    </source>
</reference>
<feature type="transmembrane region" description="Helical" evidence="1">
    <location>
        <begin position="445"/>
        <end position="464"/>
    </location>
</feature>
<feature type="transmembrane region" description="Helical" evidence="1">
    <location>
        <begin position="570"/>
        <end position="588"/>
    </location>
</feature>
<feature type="transmembrane region" description="Helical" evidence="1">
    <location>
        <begin position="721"/>
        <end position="738"/>
    </location>
</feature>
<feature type="transmembrane region" description="Helical" evidence="1">
    <location>
        <begin position="176"/>
        <end position="193"/>
    </location>
</feature>
<dbReference type="EMBL" id="PKOZ01000004">
    <property type="protein sequence ID" value="PQD95567.1"/>
    <property type="molecule type" value="Genomic_DNA"/>
</dbReference>
<evidence type="ECO:0000313" key="2">
    <source>
        <dbReference type="EMBL" id="PQD95567.1"/>
    </source>
</evidence>
<feature type="transmembrane region" description="Helical" evidence="1">
    <location>
        <begin position="81"/>
        <end position="101"/>
    </location>
</feature>
<feature type="transmembrane region" description="Helical" evidence="1">
    <location>
        <begin position="307"/>
        <end position="323"/>
    </location>
</feature>
<feature type="transmembrane region" description="Helical" evidence="1">
    <location>
        <begin position="200"/>
        <end position="218"/>
    </location>
</feature>
<feature type="transmembrane region" description="Helical" evidence="1">
    <location>
        <begin position="141"/>
        <end position="164"/>
    </location>
</feature>
<name>A0A2S7N0P0_9BACI</name>
<feature type="transmembrane region" description="Helical" evidence="1">
    <location>
        <begin position="261"/>
        <end position="278"/>
    </location>
</feature>
<accession>A0A2S7N0P0</accession>
<feature type="transmembrane region" description="Helical" evidence="1">
    <location>
        <begin position="284"/>
        <end position="300"/>
    </location>
</feature>
<feature type="transmembrane region" description="Helical" evidence="1">
    <location>
        <begin position="744"/>
        <end position="764"/>
    </location>
</feature>
<feature type="transmembrane region" description="Helical" evidence="1">
    <location>
        <begin position="847"/>
        <end position="869"/>
    </location>
</feature>
<feature type="transmembrane region" description="Helical" evidence="1">
    <location>
        <begin position="329"/>
        <end position="348"/>
    </location>
</feature>
<feature type="transmembrane region" description="Helical" evidence="1">
    <location>
        <begin position="224"/>
        <end position="241"/>
    </location>
</feature>
<feature type="transmembrane region" description="Helical" evidence="1">
    <location>
        <begin position="113"/>
        <end position="129"/>
    </location>
</feature>
<feature type="transmembrane region" description="Helical" evidence="1">
    <location>
        <begin position="773"/>
        <end position="789"/>
    </location>
</feature>
<feature type="transmembrane region" description="Helical" evidence="1">
    <location>
        <begin position="360"/>
        <end position="383"/>
    </location>
</feature>